<accession>A0A5A7N965</accession>
<dbReference type="Pfam" id="PF19263">
    <property type="entry name" value="DUF5906"/>
    <property type="match status" value="1"/>
</dbReference>
<dbReference type="PROSITE" id="PS51206">
    <property type="entry name" value="SF3_HELICASE_1"/>
    <property type="match status" value="1"/>
</dbReference>
<keyword evidence="7" id="KW-1185">Reference proteome</keyword>
<reference evidence="6 7" key="1">
    <citation type="submission" date="2019-09" db="EMBL/GenBank/DDBJ databases">
        <title>NBRP : Genome information of microbial organism related human and environment.</title>
        <authorList>
            <person name="Hattori M."/>
            <person name="Oshima K."/>
            <person name="Inaba H."/>
            <person name="Suda W."/>
            <person name="Sakamoto M."/>
            <person name="Iino T."/>
            <person name="Kitahara M."/>
            <person name="Oshida Y."/>
            <person name="Iida T."/>
            <person name="Kudo T."/>
            <person name="Itoh T."/>
            <person name="Ohkuma M."/>
        </authorList>
    </citation>
    <scope>NUCLEOTIDE SEQUENCE [LARGE SCALE GENOMIC DNA]</scope>
    <source>
        <strain evidence="6 7">Q-1</strain>
    </source>
</reference>
<dbReference type="PANTHER" id="PTHR35372:SF2">
    <property type="entry name" value="SF3 HELICASE DOMAIN-CONTAINING PROTEIN"/>
    <property type="match status" value="1"/>
</dbReference>
<evidence type="ECO:0000259" key="5">
    <source>
        <dbReference type="PROSITE" id="PS51206"/>
    </source>
</evidence>
<dbReference type="SMART" id="SM00885">
    <property type="entry name" value="D5_N"/>
    <property type="match status" value="1"/>
</dbReference>
<dbReference type="InterPro" id="IPR051620">
    <property type="entry name" value="ORF904-like_C"/>
</dbReference>
<dbReference type="InterPro" id="IPR014818">
    <property type="entry name" value="Phage/plasmid_primase_P4_C"/>
</dbReference>
<evidence type="ECO:0000313" key="6">
    <source>
        <dbReference type="EMBL" id="GER04155.1"/>
    </source>
</evidence>
<dbReference type="Pfam" id="PF08706">
    <property type="entry name" value="D5_N"/>
    <property type="match status" value="1"/>
</dbReference>
<dbReference type="InterPro" id="IPR045455">
    <property type="entry name" value="NrS-1_pol-like_helicase"/>
</dbReference>
<protein>
    <recommendedName>
        <fullName evidence="5">SF3 helicase domain-containing protein</fullName>
    </recommendedName>
</protein>
<sequence>MSEPSQDMMIEAEGVDPLQLAYCDMSDLGNSQRLVARGQGRLMFSPSIGWLAFNGHCWSAEEGEMLAHRLAHETAQGIRIEAQALVEHAKRLASDGKAEASAMARERADDLFGWAVQAGNAGRTVAMLAQGKHYMRVAPDQLDRDRMAITLSNGTLKIRDCASRGVDFHLKNHDPADAITREAAVAYDPSAQCPGWRAHIARCLPNLEMSDFFQKMIGYAFSGHVSEQCFFMLQGPGQDGKSTTMNIIRRVMGGYAAVADVKTFLDLGQRSGADASPDLARLSGDVRLVSCSEPPRGAKLNEALLKGITGGAPITARHLNRDPFEYSPRFKIVMEVNDRPRVMGGDDGVWRRIVPIPFTRKIPDNEIDRTLEDRLVETEGPGILNWALEGLAMWMAEGLVRPEPVREAVADYRAASNPFSEWFYDRCERDERAEESAADLYRDYQTWCEAGNYEPISNTAFGRALGDRQVIRRKGAGGRIFRRGVRLKSHDYDPTAGSSAPSPDKPPMQGSMLGDDYDPYAM</sequence>
<dbReference type="AlphaFoldDB" id="A0A5A7N965"/>
<dbReference type="InterPro" id="IPR014015">
    <property type="entry name" value="Helicase_SF3_DNA-vir"/>
</dbReference>
<evidence type="ECO:0000256" key="3">
    <source>
        <dbReference type="ARBA" id="ARBA00022840"/>
    </source>
</evidence>
<dbReference type="RefSeq" id="WP_081837111.1">
    <property type="nucleotide sequence ID" value="NZ_BKCN01000008.1"/>
</dbReference>
<organism evidence="6 7">
    <name type="scientific">Iodidimonas nitroreducens</name>
    <dbReference type="NCBI Taxonomy" id="1236968"/>
    <lineage>
        <taxon>Bacteria</taxon>
        <taxon>Pseudomonadati</taxon>
        <taxon>Pseudomonadota</taxon>
        <taxon>Alphaproteobacteria</taxon>
        <taxon>Iodidimonadales</taxon>
        <taxon>Iodidimonadaceae</taxon>
        <taxon>Iodidimonas</taxon>
    </lineage>
</organism>
<dbReference type="GO" id="GO:0005524">
    <property type="term" value="F:ATP binding"/>
    <property type="evidence" value="ECO:0007669"/>
    <property type="project" value="UniProtKB-KW"/>
</dbReference>
<evidence type="ECO:0000256" key="1">
    <source>
        <dbReference type="ARBA" id="ARBA00022741"/>
    </source>
</evidence>
<keyword evidence="2" id="KW-0378">Hydrolase</keyword>
<evidence type="ECO:0000256" key="4">
    <source>
        <dbReference type="SAM" id="MobiDB-lite"/>
    </source>
</evidence>
<comment type="caution">
    <text evidence="6">The sequence shown here is derived from an EMBL/GenBank/DDBJ whole genome shotgun (WGS) entry which is preliminary data.</text>
</comment>
<dbReference type="GO" id="GO:0016787">
    <property type="term" value="F:hydrolase activity"/>
    <property type="evidence" value="ECO:0007669"/>
    <property type="project" value="UniProtKB-KW"/>
</dbReference>
<evidence type="ECO:0000256" key="2">
    <source>
        <dbReference type="ARBA" id="ARBA00022801"/>
    </source>
</evidence>
<keyword evidence="3" id="KW-0067">ATP-binding</keyword>
<dbReference type="InterPro" id="IPR027417">
    <property type="entry name" value="P-loop_NTPase"/>
</dbReference>
<dbReference type="SUPFAM" id="SSF52540">
    <property type="entry name" value="P-loop containing nucleoside triphosphate hydrolases"/>
    <property type="match status" value="1"/>
</dbReference>
<dbReference type="EMBL" id="BKCN01000008">
    <property type="protein sequence ID" value="GER04155.1"/>
    <property type="molecule type" value="Genomic_DNA"/>
</dbReference>
<dbReference type="NCBIfam" id="TIGR01613">
    <property type="entry name" value="primase_Cterm"/>
    <property type="match status" value="1"/>
</dbReference>
<keyword evidence="1" id="KW-0547">Nucleotide-binding</keyword>
<dbReference type="InterPro" id="IPR006500">
    <property type="entry name" value="Helicase_put_C_phage/plasmid"/>
</dbReference>
<dbReference type="Gene3D" id="3.40.50.300">
    <property type="entry name" value="P-loop containing nucleotide triphosphate hydrolases"/>
    <property type="match status" value="1"/>
</dbReference>
<proteinExistence type="predicted"/>
<dbReference type="PANTHER" id="PTHR35372">
    <property type="entry name" value="ATP BINDING PROTEIN-RELATED"/>
    <property type="match status" value="1"/>
</dbReference>
<feature type="domain" description="SF3 helicase" evidence="5">
    <location>
        <begin position="208"/>
        <end position="371"/>
    </location>
</feature>
<feature type="region of interest" description="Disordered" evidence="4">
    <location>
        <begin position="489"/>
        <end position="522"/>
    </location>
</feature>
<dbReference type="Proteomes" id="UP000324996">
    <property type="component" value="Unassembled WGS sequence"/>
</dbReference>
<name>A0A5A7N965_9PROT</name>
<evidence type="ECO:0000313" key="7">
    <source>
        <dbReference type="Proteomes" id="UP000324996"/>
    </source>
</evidence>
<gene>
    <name evidence="6" type="ORF">JCM17846_18370</name>
</gene>